<evidence type="ECO:0000313" key="1">
    <source>
        <dbReference type="EMBL" id="QNO49907.1"/>
    </source>
</evidence>
<name>A0A7G9YPH3_9EURY</name>
<organism evidence="1">
    <name type="scientific">Candidatus Methanogaster sp. ANME-2c ERB4</name>
    <dbReference type="NCBI Taxonomy" id="2759911"/>
    <lineage>
        <taxon>Archaea</taxon>
        <taxon>Methanobacteriati</taxon>
        <taxon>Methanobacteriota</taxon>
        <taxon>Stenosarchaea group</taxon>
        <taxon>Methanomicrobia</taxon>
        <taxon>Methanosarcinales</taxon>
        <taxon>ANME-2 cluster</taxon>
        <taxon>Candidatus Methanogasteraceae</taxon>
        <taxon>Candidatus Methanogaster</taxon>
    </lineage>
</organism>
<accession>A0A7G9YPH3</accession>
<reference evidence="1" key="1">
    <citation type="submission" date="2020-06" db="EMBL/GenBank/DDBJ databases">
        <title>Unique genomic features of the anaerobic methanotrophic archaea.</title>
        <authorList>
            <person name="Chadwick G.L."/>
            <person name="Skennerton C.T."/>
            <person name="Laso-Perez R."/>
            <person name="Leu A.O."/>
            <person name="Speth D.R."/>
            <person name="Yu H."/>
            <person name="Morgan-Lang C."/>
            <person name="Hatzenpichler R."/>
            <person name="Goudeau D."/>
            <person name="Malmstrom R."/>
            <person name="Brazelton W.J."/>
            <person name="Woyke T."/>
            <person name="Hallam S.J."/>
            <person name="Tyson G.W."/>
            <person name="Wegener G."/>
            <person name="Boetius A."/>
            <person name="Orphan V."/>
        </authorList>
    </citation>
    <scope>NUCLEOTIDE SEQUENCE</scope>
</reference>
<protein>
    <submittedName>
        <fullName evidence="1">Uncharacterized protein</fullName>
    </submittedName>
</protein>
<proteinExistence type="predicted"/>
<gene>
    <name evidence="1" type="ORF">GKKIKBAN_00021</name>
</gene>
<sequence>MGEVNPALMLVPNMFGRIARKCFHVIWISPL</sequence>
<dbReference type="EMBL" id="MT631399">
    <property type="protein sequence ID" value="QNO49907.1"/>
    <property type="molecule type" value="Genomic_DNA"/>
</dbReference>
<dbReference type="AlphaFoldDB" id="A0A7G9YPH3"/>